<keyword evidence="2" id="KW-1185">Reference proteome</keyword>
<dbReference type="RefSeq" id="WP_140505132.1">
    <property type="nucleotide sequence ID" value="NZ_RCZH01000004.1"/>
</dbReference>
<name>A0A502EVU1_9FLAO</name>
<gene>
    <name evidence="1" type="ORF">EAH81_06750</name>
</gene>
<organism evidence="1 2">
    <name type="scientific">Flavobacterium pectinovorum</name>
    <dbReference type="NCBI Taxonomy" id="29533"/>
    <lineage>
        <taxon>Bacteria</taxon>
        <taxon>Pseudomonadati</taxon>
        <taxon>Bacteroidota</taxon>
        <taxon>Flavobacteriia</taxon>
        <taxon>Flavobacteriales</taxon>
        <taxon>Flavobacteriaceae</taxon>
        <taxon>Flavobacterium</taxon>
    </lineage>
</organism>
<evidence type="ECO:0000313" key="2">
    <source>
        <dbReference type="Proteomes" id="UP000319700"/>
    </source>
</evidence>
<protein>
    <submittedName>
        <fullName evidence="1">Uncharacterized protein</fullName>
    </submittedName>
</protein>
<dbReference type="AlphaFoldDB" id="A0A502EVU1"/>
<dbReference type="EMBL" id="RCZH01000004">
    <property type="protein sequence ID" value="TPG42018.1"/>
    <property type="molecule type" value="Genomic_DNA"/>
</dbReference>
<proteinExistence type="predicted"/>
<reference evidence="1 2" key="1">
    <citation type="journal article" date="2019" name="Environ. Microbiol.">
        <title>Species interactions and distinct microbial communities in high Arctic permafrost affected cryosols are associated with the CH4 and CO2 gas fluxes.</title>
        <authorList>
            <person name="Altshuler I."/>
            <person name="Hamel J."/>
            <person name="Turney S."/>
            <person name="Magnuson E."/>
            <person name="Levesque R."/>
            <person name="Greer C."/>
            <person name="Whyte L.G."/>
        </authorList>
    </citation>
    <scope>NUCLEOTIDE SEQUENCE [LARGE SCALE GENOMIC DNA]</scope>
    <source>
        <strain evidence="1 2">42</strain>
    </source>
</reference>
<dbReference type="OrthoDB" id="1429559at2"/>
<evidence type="ECO:0000313" key="1">
    <source>
        <dbReference type="EMBL" id="TPG42018.1"/>
    </source>
</evidence>
<dbReference type="Proteomes" id="UP000319700">
    <property type="component" value="Unassembled WGS sequence"/>
</dbReference>
<sequence length="583" mass="67826">MRKTYIITLIILINIAFINVSSGQSQPKLITYNQKNFEKNKVFDEVYNLWNGKMYWLPKSNDSTSYFVDDRNYKGTINYGVTFRSKTYKNFTFVEHLSMCFLKVEISKCTYNPKDNSIDIEGFVSGNDDWGSNILFKTKKTKNYIDIFIGEKTDTLKARYLGKIVNKDSVEVKLKNKEIDQASTILDTFPAFYFKNYSHYKTILGTRLPFKISGKVTKNTLLAFGSSSSYSEIFDLGSMIYDPKKNQQKKIIPKTEINCRPLITANDLIADIEKEKAQKQEITYYTYTQKAENYILSRQYAKAKEEYNLLSQNYPTLYARDIHNAVRCAILSRDIKTAFVWSEKLALKGIELPYFNAKIFNGFRKNPEWKNFSLKYDSICKKVQSKWNLNLKKELTDLQNEDQAEYGLENRKSPKILYETTETVTGKFIDLLKKEGYPSEEKIGSLVKRDTALIPFPHFNILIIHALQQKPDNLPALTEILDKSIASFEYDSKRSGNNGNEFGSCFRIYKGNLYNLKSCGTRSDVEIRKISFKFNNPNSFIMDYGNFLVEGYNPKNPKIADDYYEENCNLIMKLTDDWEFYDK</sequence>
<comment type="caution">
    <text evidence="1">The sequence shown here is derived from an EMBL/GenBank/DDBJ whole genome shotgun (WGS) entry which is preliminary data.</text>
</comment>
<accession>A0A502EVU1</accession>